<protein>
    <submittedName>
        <fullName evidence="2">Retinol-binding protein 2</fullName>
    </submittedName>
</protein>
<evidence type="ECO:0000313" key="2">
    <source>
        <dbReference type="EMBL" id="TFK01968.1"/>
    </source>
</evidence>
<keyword evidence="3" id="KW-1185">Reference proteome</keyword>
<dbReference type="EMBL" id="QXTE01000203">
    <property type="protein sequence ID" value="TFK01968.1"/>
    <property type="molecule type" value="Genomic_DNA"/>
</dbReference>
<feature type="domain" description="NXPE C-terminal" evidence="1">
    <location>
        <begin position="1"/>
        <end position="41"/>
    </location>
</feature>
<organism evidence="2 3">
    <name type="scientific">Platysternon megacephalum</name>
    <name type="common">big-headed turtle</name>
    <dbReference type="NCBI Taxonomy" id="55544"/>
    <lineage>
        <taxon>Eukaryota</taxon>
        <taxon>Metazoa</taxon>
        <taxon>Chordata</taxon>
        <taxon>Craniata</taxon>
        <taxon>Vertebrata</taxon>
        <taxon>Euteleostomi</taxon>
        <taxon>Archelosauria</taxon>
        <taxon>Testudinata</taxon>
        <taxon>Testudines</taxon>
        <taxon>Cryptodira</taxon>
        <taxon>Durocryptodira</taxon>
        <taxon>Testudinoidea</taxon>
        <taxon>Platysternidae</taxon>
        <taxon>Platysternon</taxon>
    </lineage>
</organism>
<comment type="caution">
    <text evidence="2">The sequence shown here is derived from an EMBL/GenBank/DDBJ whole genome shotgun (WGS) entry which is preliminary data.</text>
</comment>
<reference evidence="2 3" key="2">
    <citation type="submission" date="2019-04" db="EMBL/GenBank/DDBJ databases">
        <title>The genome sequence of big-headed turtle.</title>
        <authorList>
            <person name="Gong S."/>
        </authorList>
    </citation>
    <scope>NUCLEOTIDE SEQUENCE [LARGE SCALE GENOMIC DNA]</scope>
    <source>
        <strain evidence="2">DO16091913</strain>
        <tissue evidence="2">Muscle</tissue>
    </source>
</reference>
<dbReference type="AlphaFoldDB" id="A0A4D9E153"/>
<evidence type="ECO:0000313" key="3">
    <source>
        <dbReference type="Proteomes" id="UP000297703"/>
    </source>
</evidence>
<accession>A0A4D9E153</accession>
<name>A0A4D9E153_9SAUR</name>
<sequence length="86" mass="10089">MKDVFQYLNIGVPDSWDMTIDYATTSVHTPDHVVRNQMNMFNIHLLNNTLAYLWVSMDLWSHRQVKWQQHALLEPDPKGSEVHGII</sequence>
<proteinExistence type="predicted"/>
<dbReference type="Pfam" id="PF24536">
    <property type="entry name" value="NXPE4_C"/>
    <property type="match status" value="1"/>
</dbReference>
<reference evidence="2 3" key="1">
    <citation type="submission" date="2019-04" db="EMBL/GenBank/DDBJ databases">
        <title>Draft genome of the big-headed turtle Platysternon megacephalum.</title>
        <authorList>
            <person name="Gong S."/>
        </authorList>
    </citation>
    <scope>NUCLEOTIDE SEQUENCE [LARGE SCALE GENOMIC DNA]</scope>
    <source>
        <strain evidence="2">DO16091913</strain>
        <tissue evidence="2">Muscle</tissue>
    </source>
</reference>
<dbReference type="Proteomes" id="UP000297703">
    <property type="component" value="Unassembled WGS sequence"/>
</dbReference>
<gene>
    <name evidence="2" type="ORF">DR999_PMT15730</name>
</gene>
<evidence type="ECO:0000259" key="1">
    <source>
        <dbReference type="Pfam" id="PF24536"/>
    </source>
</evidence>
<dbReference type="OrthoDB" id="2112051at2759"/>
<dbReference type="InterPro" id="IPR057106">
    <property type="entry name" value="NXPE4_C"/>
</dbReference>